<proteinExistence type="predicted"/>
<evidence type="ECO:0000256" key="1">
    <source>
        <dbReference type="PROSITE-ProRule" id="PRU00042"/>
    </source>
</evidence>
<reference evidence="4 5" key="1">
    <citation type="submission" date="2024-02" db="EMBL/GenBank/DDBJ databases">
        <title>A draft genome for the cacao thread blight pathogen Marasmius crinis-equi.</title>
        <authorList>
            <person name="Cohen S.P."/>
            <person name="Baruah I.K."/>
            <person name="Amoako-Attah I."/>
            <person name="Bukari Y."/>
            <person name="Meinhardt L.W."/>
            <person name="Bailey B.A."/>
        </authorList>
    </citation>
    <scope>NUCLEOTIDE SEQUENCE [LARGE SCALE GENOMIC DNA]</scope>
    <source>
        <strain evidence="4 5">GH-76</strain>
    </source>
</reference>
<keyword evidence="1" id="KW-0863">Zinc-finger</keyword>
<feature type="non-terminal residue" evidence="4">
    <location>
        <position position="83"/>
    </location>
</feature>
<organism evidence="4 5">
    <name type="scientific">Marasmius crinis-equi</name>
    <dbReference type="NCBI Taxonomy" id="585013"/>
    <lineage>
        <taxon>Eukaryota</taxon>
        <taxon>Fungi</taxon>
        <taxon>Dikarya</taxon>
        <taxon>Basidiomycota</taxon>
        <taxon>Agaricomycotina</taxon>
        <taxon>Agaricomycetes</taxon>
        <taxon>Agaricomycetidae</taxon>
        <taxon>Agaricales</taxon>
        <taxon>Marasmiineae</taxon>
        <taxon>Marasmiaceae</taxon>
        <taxon>Marasmius</taxon>
    </lineage>
</organism>
<evidence type="ECO:0000313" key="4">
    <source>
        <dbReference type="EMBL" id="KAL0569249.1"/>
    </source>
</evidence>
<evidence type="ECO:0000256" key="2">
    <source>
        <dbReference type="SAM" id="MobiDB-lite"/>
    </source>
</evidence>
<keyword evidence="5" id="KW-1185">Reference proteome</keyword>
<feature type="domain" description="C2H2-type" evidence="3">
    <location>
        <begin position="2"/>
        <end position="24"/>
    </location>
</feature>
<evidence type="ECO:0000313" key="5">
    <source>
        <dbReference type="Proteomes" id="UP001465976"/>
    </source>
</evidence>
<feature type="region of interest" description="Disordered" evidence="2">
    <location>
        <begin position="46"/>
        <end position="83"/>
    </location>
</feature>
<dbReference type="EMBL" id="JBAHYK010001159">
    <property type="protein sequence ID" value="KAL0569249.1"/>
    <property type="molecule type" value="Genomic_DNA"/>
</dbReference>
<dbReference type="Proteomes" id="UP001465976">
    <property type="component" value="Unassembled WGS sequence"/>
</dbReference>
<sequence>MPKCPSCGRKFQAVGNLTTHRKTNCTAISAVNQQIIGKHREMKRKKAVEEELAEEEIPEASTSAEVFVQSEPEPEPEPANEEP</sequence>
<comment type="caution">
    <text evidence="4">The sequence shown here is derived from an EMBL/GenBank/DDBJ whole genome shotgun (WGS) entry which is preliminary data.</text>
</comment>
<keyword evidence="1" id="KW-0862">Zinc</keyword>
<evidence type="ECO:0000259" key="3">
    <source>
        <dbReference type="PROSITE" id="PS50157"/>
    </source>
</evidence>
<accession>A0ABR3F209</accession>
<feature type="compositionally biased region" description="Acidic residues" evidence="2">
    <location>
        <begin position="72"/>
        <end position="83"/>
    </location>
</feature>
<keyword evidence="1" id="KW-0479">Metal-binding</keyword>
<protein>
    <recommendedName>
        <fullName evidence="3">C2H2-type domain-containing protein</fullName>
    </recommendedName>
</protein>
<gene>
    <name evidence="4" type="ORF">V5O48_012723</name>
</gene>
<dbReference type="PROSITE" id="PS50157">
    <property type="entry name" value="ZINC_FINGER_C2H2_2"/>
    <property type="match status" value="1"/>
</dbReference>
<name>A0ABR3F209_9AGAR</name>
<dbReference type="InterPro" id="IPR013087">
    <property type="entry name" value="Znf_C2H2_type"/>
</dbReference>